<feature type="transmembrane region" description="Helical" evidence="13">
    <location>
        <begin position="478"/>
        <end position="500"/>
    </location>
</feature>
<dbReference type="InterPro" id="IPR002110">
    <property type="entry name" value="Ankyrin_rpt"/>
</dbReference>
<evidence type="ECO:0000256" key="14">
    <source>
        <dbReference type="SAM" id="MobiDB-lite"/>
    </source>
</evidence>
<sequence>MSTAASTPRNAESKSANGSPRRDGGGDEPVEMSDIQNAPPKLPIERDLMQLARLGEVGAIQKLFNTGEFDATSTDDEGITALHWAAINDHYALCHFLIHSGANVNAKGGVAIATPVLWAAKRCHYYIVDLLLQNGADPLMTDDQGFNLLHSAALDGNVFQLVMLLHQDIPVDVPDAQGHTSLMWAAYKGFPAVVDLFLKWGADVHARDDQGFTALHWALVKGAMHPIVKLIEYGSNRFAENSQGKTPAITAEEMNSKRQWHRALKECGYNSDGSPKSVPFFIKDRRKFIWRLTFLWPSFILPCVFYILVFLPVYFALPLSIFVAYALQIVAIQTLRWAPPDLKSIHRTPFLAGIFAGSLLWAGLRWFTTILPWTYMTNPFLNLLFASLYSFCAYFYFKTMLSNPGYVPTTDSRVRQKAVIDELIAARKFNEQYFCVTCMVRKPLRSKHCKRCNRCVAKEDHHCPWVDNCVANDNHRFFVLYIVALELGVLSLVWLFLAYLEVIPGSTTTHECNILSPELCSILMKDPFSIVVVGWCCAQLVWVTMLLIVQLVQIGRAQTTYESMSHHKHDPHGMGEAVTSFVTTGTTSMSDASITGGPMPGPSGATPTHHGHTHGPKPRKEGCWGTWKRLLGVDTFLMTALHGSNAANVQARRKANPYTRGLLTNCKDFWCDPAPLFKSRRTGEALLGGERVDWTRVWDVPLRGTEGGRWAREELGNGGAEERERMM</sequence>
<feature type="repeat" description="ANK" evidence="12">
    <location>
        <begin position="77"/>
        <end position="109"/>
    </location>
</feature>
<evidence type="ECO:0000313" key="17">
    <source>
        <dbReference type="Proteomes" id="UP000800041"/>
    </source>
</evidence>
<keyword evidence="17" id="KW-1185">Reference proteome</keyword>
<dbReference type="Proteomes" id="UP000800041">
    <property type="component" value="Unassembled WGS sequence"/>
</dbReference>
<dbReference type="OrthoDB" id="6781668at2759"/>
<dbReference type="EMBL" id="ML977181">
    <property type="protein sequence ID" value="KAF1982754.1"/>
    <property type="molecule type" value="Genomic_DNA"/>
</dbReference>
<evidence type="ECO:0000256" key="3">
    <source>
        <dbReference type="ARBA" id="ARBA00010104"/>
    </source>
</evidence>
<feature type="repeat" description="ANK" evidence="12">
    <location>
        <begin position="114"/>
        <end position="143"/>
    </location>
</feature>
<dbReference type="Gene3D" id="1.25.40.20">
    <property type="entry name" value="Ankyrin repeat-containing domain"/>
    <property type="match status" value="1"/>
</dbReference>
<accession>A0A6G1GPL1</accession>
<evidence type="ECO:0000256" key="8">
    <source>
        <dbReference type="ARBA" id="ARBA00023136"/>
    </source>
</evidence>
<feature type="transmembrane region" description="Helical" evidence="13">
    <location>
        <begin position="350"/>
        <end position="368"/>
    </location>
</feature>
<keyword evidence="5" id="KW-0677">Repeat</keyword>
<dbReference type="Pfam" id="PF00023">
    <property type="entry name" value="Ank"/>
    <property type="match status" value="1"/>
</dbReference>
<keyword evidence="8 13" id="KW-0472">Membrane</keyword>
<feature type="transmembrane region" description="Helical" evidence="13">
    <location>
        <begin position="380"/>
        <end position="397"/>
    </location>
</feature>
<evidence type="ECO:0000256" key="4">
    <source>
        <dbReference type="ARBA" id="ARBA00022692"/>
    </source>
</evidence>
<gene>
    <name evidence="16" type="ORF">K402DRAFT_362334</name>
</gene>
<evidence type="ECO:0000256" key="10">
    <source>
        <dbReference type="ARBA" id="ARBA00023288"/>
    </source>
</evidence>
<dbReference type="GO" id="GO:0031901">
    <property type="term" value="C:early endosome membrane"/>
    <property type="evidence" value="ECO:0007669"/>
    <property type="project" value="UniProtKB-SubCell"/>
</dbReference>
<comment type="domain">
    <text evidence="13">The DHHC domain is required for palmitoyltransferase activity.</text>
</comment>
<dbReference type="Pfam" id="PF12796">
    <property type="entry name" value="Ank_2"/>
    <property type="match status" value="1"/>
</dbReference>
<keyword evidence="6 13" id="KW-1133">Transmembrane helix</keyword>
<proteinExistence type="inferred from homology"/>
<feature type="domain" description="Palmitoyltransferase DHHC" evidence="15">
    <location>
        <begin position="429"/>
        <end position="566"/>
    </location>
</feature>
<comment type="function">
    <text evidence="1">Palmitoyltransferase specific for casein kinase 1.</text>
</comment>
<feature type="repeat" description="ANK" evidence="12">
    <location>
        <begin position="210"/>
        <end position="242"/>
    </location>
</feature>
<dbReference type="InterPro" id="IPR001594">
    <property type="entry name" value="Palmitoyltrfase_DHHC"/>
</dbReference>
<dbReference type="AlphaFoldDB" id="A0A6G1GPL1"/>
<dbReference type="PANTHER" id="PTHR24161:SF85">
    <property type="entry name" value="PALMITOYLTRANSFERASE HIP14"/>
    <property type="match status" value="1"/>
</dbReference>
<feature type="transmembrane region" description="Helical" evidence="13">
    <location>
        <begin position="315"/>
        <end position="338"/>
    </location>
</feature>
<reference evidence="16" key="1">
    <citation type="journal article" date="2020" name="Stud. Mycol.">
        <title>101 Dothideomycetes genomes: a test case for predicting lifestyles and emergence of pathogens.</title>
        <authorList>
            <person name="Haridas S."/>
            <person name="Albert R."/>
            <person name="Binder M."/>
            <person name="Bloem J."/>
            <person name="Labutti K."/>
            <person name="Salamov A."/>
            <person name="Andreopoulos B."/>
            <person name="Baker S."/>
            <person name="Barry K."/>
            <person name="Bills G."/>
            <person name="Bluhm B."/>
            <person name="Cannon C."/>
            <person name="Castanera R."/>
            <person name="Culley D."/>
            <person name="Daum C."/>
            <person name="Ezra D."/>
            <person name="Gonzalez J."/>
            <person name="Henrissat B."/>
            <person name="Kuo A."/>
            <person name="Liang C."/>
            <person name="Lipzen A."/>
            <person name="Lutzoni F."/>
            <person name="Magnuson J."/>
            <person name="Mondo S."/>
            <person name="Nolan M."/>
            <person name="Ohm R."/>
            <person name="Pangilinan J."/>
            <person name="Park H.-J."/>
            <person name="Ramirez L."/>
            <person name="Alfaro M."/>
            <person name="Sun H."/>
            <person name="Tritt A."/>
            <person name="Yoshinaga Y."/>
            <person name="Zwiers L.-H."/>
            <person name="Turgeon B."/>
            <person name="Goodwin S."/>
            <person name="Spatafora J."/>
            <person name="Crous P."/>
            <person name="Grigoriev I."/>
        </authorList>
    </citation>
    <scope>NUCLEOTIDE SEQUENCE</scope>
    <source>
        <strain evidence="16">CBS 113979</strain>
    </source>
</reference>
<dbReference type="PROSITE" id="PS50216">
    <property type="entry name" value="DHHC"/>
    <property type="match status" value="1"/>
</dbReference>
<keyword evidence="4 13" id="KW-0812">Transmembrane</keyword>
<dbReference type="Pfam" id="PF01529">
    <property type="entry name" value="DHHC"/>
    <property type="match status" value="1"/>
</dbReference>
<dbReference type="EC" id="2.3.1.225" evidence="13"/>
<evidence type="ECO:0000256" key="6">
    <source>
        <dbReference type="ARBA" id="ARBA00022989"/>
    </source>
</evidence>
<name>A0A6G1GPL1_9PEZI</name>
<organism evidence="16 17">
    <name type="scientific">Aulographum hederae CBS 113979</name>
    <dbReference type="NCBI Taxonomy" id="1176131"/>
    <lineage>
        <taxon>Eukaryota</taxon>
        <taxon>Fungi</taxon>
        <taxon>Dikarya</taxon>
        <taxon>Ascomycota</taxon>
        <taxon>Pezizomycotina</taxon>
        <taxon>Dothideomycetes</taxon>
        <taxon>Pleosporomycetidae</taxon>
        <taxon>Aulographales</taxon>
        <taxon>Aulographaceae</taxon>
    </lineage>
</organism>
<feature type="non-terminal residue" evidence="16">
    <location>
        <position position="727"/>
    </location>
</feature>
<dbReference type="PANTHER" id="PTHR24161">
    <property type="entry name" value="ANK_REP_REGION DOMAIN-CONTAINING PROTEIN-RELATED"/>
    <property type="match status" value="1"/>
</dbReference>
<evidence type="ECO:0000256" key="5">
    <source>
        <dbReference type="ARBA" id="ARBA00022737"/>
    </source>
</evidence>
<comment type="catalytic activity">
    <reaction evidence="11 13">
        <text>L-cysteinyl-[protein] + hexadecanoyl-CoA = S-hexadecanoyl-L-cysteinyl-[protein] + CoA</text>
        <dbReference type="Rhea" id="RHEA:36683"/>
        <dbReference type="Rhea" id="RHEA-COMP:10131"/>
        <dbReference type="Rhea" id="RHEA-COMP:11032"/>
        <dbReference type="ChEBI" id="CHEBI:29950"/>
        <dbReference type="ChEBI" id="CHEBI:57287"/>
        <dbReference type="ChEBI" id="CHEBI:57379"/>
        <dbReference type="ChEBI" id="CHEBI:74151"/>
        <dbReference type="EC" id="2.3.1.225"/>
    </reaction>
</comment>
<comment type="similarity">
    <text evidence="3">Belongs to the DHHC palmitoyltransferase family. AKR/ZDHHC17 subfamily.</text>
</comment>
<keyword evidence="7 12" id="KW-0040">ANK repeat</keyword>
<dbReference type="InterPro" id="IPR036770">
    <property type="entry name" value="Ankyrin_rpt-contain_sf"/>
</dbReference>
<evidence type="ECO:0000256" key="12">
    <source>
        <dbReference type="PROSITE-ProRule" id="PRU00023"/>
    </source>
</evidence>
<feature type="transmembrane region" description="Helical" evidence="13">
    <location>
        <begin position="528"/>
        <end position="549"/>
    </location>
</feature>
<keyword evidence="13" id="KW-0012">Acyltransferase</keyword>
<feature type="region of interest" description="Disordered" evidence="14">
    <location>
        <begin position="595"/>
        <end position="621"/>
    </location>
</feature>
<evidence type="ECO:0000313" key="16">
    <source>
        <dbReference type="EMBL" id="KAF1982754.1"/>
    </source>
</evidence>
<comment type="subcellular location">
    <subcellularLocation>
        <location evidence="2">Early endosome membrane</location>
        <topology evidence="2">Multi-pass membrane protein</topology>
    </subcellularLocation>
</comment>
<evidence type="ECO:0000256" key="1">
    <source>
        <dbReference type="ARBA" id="ARBA00002100"/>
    </source>
</evidence>
<feature type="region of interest" description="Disordered" evidence="14">
    <location>
        <begin position="1"/>
        <end position="39"/>
    </location>
</feature>
<evidence type="ECO:0000256" key="13">
    <source>
        <dbReference type="RuleBase" id="RU079119"/>
    </source>
</evidence>
<evidence type="ECO:0000259" key="15">
    <source>
        <dbReference type="Pfam" id="PF01529"/>
    </source>
</evidence>
<protein>
    <recommendedName>
        <fullName evidence="13">Palmitoyltransferase</fullName>
        <ecNumber evidence="13">2.3.1.225</ecNumber>
    </recommendedName>
</protein>
<keyword evidence="13" id="KW-0808">Transferase</keyword>
<feature type="compositionally biased region" description="Polar residues" evidence="14">
    <location>
        <begin position="1"/>
        <end position="18"/>
    </location>
</feature>
<dbReference type="GO" id="GO:0019706">
    <property type="term" value="F:protein-cysteine S-palmitoyltransferase activity"/>
    <property type="evidence" value="ECO:0007669"/>
    <property type="project" value="UniProtKB-EC"/>
</dbReference>
<feature type="transmembrane region" description="Helical" evidence="13">
    <location>
        <begin position="288"/>
        <end position="309"/>
    </location>
</feature>
<evidence type="ECO:0000256" key="2">
    <source>
        <dbReference type="ARBA" id="ARBA00004520"/>
    </source>
</evidence>
<feature type="repeat" description="ANK" evidence="12">
    <location>
        <begin position="177"/>
        <end position="209"/>
    </location>
</feature>
<evidence type="ECO:0000256" key="7">
    <source>
        <dbReference type="ARBA" id="ARBA00023043"/>
    </source>
</evidence>
<keyword evidence="9" id="KW-0564">Palmitate</keyword>
<dbReference type="PROSITE" id="PS50297">
    <property type="entry name" value="ANK_REP_REGION"/>
    <property type="match status" value="2"/>
</dbReference>
<dbReference type="SMART" id="SM00248">
    <property type="entry name" value="ANK"/>
    <property type="match status" value="5"/>
</dbReference>
<keyword evidence="10" id="KW-0449">Lipoprotein</keyword>
<evidence type="ECO:0000256" key="11">
    <source>
        <dbReference type="ARBA" id="ARBA00048048"/>
    </source>
</evidence>
<dbReference type="PROSITE" id="PS50088">
    <property type="entry name" value="ANK_REPEAT"/>
    <property type="match status" value="4"/>
</dbReference>
<dbReference type="SUPFAM" id="SSF48403">
    <property type="entry name" value="Ankyrin repeat"/>
    <property type="match status" value="1"/>
</dbReference>
<evidence type="ECO:0000256" key="9">
    <source>
        <dbReference type="ARBA" id="ARBA00023139"/>
    </source>
</evidence>